<evidence type="ECO:0000259" key="2">
    <source>
        <dbReference type="Pfam" id="PF14856"/>
    </source>
</evidence>
<name>A0A2I2FWX9_9EURO</name>
<organism evidence="3 4">
    <name type="scientific">Aspergillus steynii IBT 23096</name>
    <dbReference type="NCBI Taxonomy" id="1392250"/>
    <lineage>
        <taxon>Eukaryota</taxon>
        <taxon>Fungi</taxon>
        <taxon>Dikarya</taxon>
        <taxon>Ascomycota</taxon>
        <taxon>Pezizomycotina</taxon>
        <taxon>Eurotiomycetes</taxon>
        <taxon>Eurotiomycetidae</taxon>
        <taxon>Eurotiales</taxon>
        <taxon>Aspergillaceae</taxon>
        <taxon>Aspergillus</taxon>
        <taxon>Aspergillus subgen. Circumdati</taxon>
    </lineage>
</organism>
<dbReference type="VEuPathDB" id="FungiDB:P170DRAFT_429776"/>
<feature type="chain" id="PRO_5014139368" description="Ecp2 effector protein-like domain-containing protein" evidence="1">
    <location>
        <begin position="19"/>
        <end position="166"/>
    </location>
</feature>
<sequence>MRLQALALLVSLLLIVHSVPTHINRNSAFIRGKRDWINNCGNSSFHNQSSEGSPAVSDCQQITTNIAGGRTWTVWALNRTSVHSTNTTTVKFPSIYYRKLASYGTCAFGAYSQDGGARVGTSDIIDLINDSINRFQWSGMVGAKGSMKCQSLNYSDVGVYWAIYHT</sequence>
<gene>
    <name evidence="3" type="ORF">P170DRAFT_429776</name>
</gene>
<reference evidence="3 4" key="1">
    <citation type="submission" date="2016-12" db="EMBL/GenBank/DDBJ databases">
        <title>The genomes of Aspergillus section Nigri reveals drivers in fungal speciation.</title>
        <authorList>
            <consortium name="DOE Joint Genome Institute"/>
            <person name="Vesth T.C."/>
            <person name="Nybo J."/>
            <person name="Theobald S."/>
            <person name="Brandl J."/>
            <person name="Frisvad J.C."/>
            <person name="Nielsen K.F."/>
            <person name="Lyhne E.K."/>
            <person name="Kogle M.E."/>
            <person name="Kuo A."/>
            <person name="Riley R."/>
            <person name="Clum A."/>
            <person name="Nolan M."/>
            <person name="Lipzen A."/>
            <person name="Salamov A."/>
            <person name="Henrissat B."/>
            <person name="Wiebenga A."/>
            <person name="De Vries R.P."/>
            <person name="Grigoriev I.V."/>
            <person name="Mortensen U.H."/>
            <person name="Andersen M.R."/>
            <person name="Baker S.E."/>
        </authorList>
    </citation>
    <scope>NUCLEOTIDE SEQUENCE [LARGE SCALE GENOMIC DNA]</scope>
    <source>
        <strain evidence="3 4">IBT 23096</strain>
    </source>
</reference>
<comment type="caution">
    <text evidence="3">The sequence shown here is derived from an EMBL/GenBank/DDBJ whole genome shotgun (WGS) entry which is preliminary data.</text>
</comment>
<keyword evidence="1" id="KW-0732">Signal</keyword>
<dbReference type="Pfam" id="PF14856">
    <property type="entry name" value="Hce2"/>
    <property type="match status" value="1"/>
</dbReference>
<dbReference type="STRING" id="1392250.A0A2I2FWX9"/>
<dbReference type="InterPro" id="IPR029226">
    <property type="entry name" value="Ecp2-like"/>
</dbReference>
<accession>A0A2I2FWX9</accession>
<dbReference type="RefSeq" id="XP_024700368.1">
    <property type="nucleotide sequence ID" value="XM_024847915.1"/>
</dbReference>
<evidence type="ECO:0000256" key="1">
    <source>
        <dbReference type="SAM" id="SignalP"/>
    </source>
</evidence>
<feature type="domain" description="Ecp2 effector protein-like" evidence="2">
    <location>
        <begin position="39"/>
        <end position="149"/>
    </location>
</feature>
<dbReference type="AlphaFoldDB" id="A0A2I2FWX9"/>
<dbReference type="Proteomes" id="UP000234275">
    <property type="component" value="Unassembled WGS sequence"/>
</dbReference>
<proteinExistence type="predicted"/>
<dbReference type="OrthoDB" id="73875at2759"/>
<evidence type="ECO:0000313" key="3">
    <source>
        <dbReference type="EMBL" id="PLB45066.1"/>
    </source>
</evidence>
<evidence type="ECO:0000313" key="4">
    <source>
        <dbReference type="Proteomes" id="UP000234275"/>
    </source>
</evidence>
<keyword evidence="4" id="KW-1185">Reference proteome</keyword>
<dbReference type="GeneID" id="36555614"/>
<feature type="signal peptide" evidence="1">
    <location>
        <begin position="1"/>
        <end position="18"/>
    </location>
</feature>
<dbReference type="EMBL" id="MSFO01000008">
    <property type="protein sequence ID" value="PLB45066.1"/>
    <property type="molecule type" value="Genomic_DNA"/>
</dbReference>
<protein>
    <recommendedName>
        <fullName evidence="2">Ecp2 effector protein-like domain-containing protein</fullName>
    </recommendedName>
</protein>